<evidence type="ECO:0000313" key="3">
    <source>
        <dbReference type="EMBL" id="SYR29357.1"/>
    </source>
</evidence>
<sequence length="230" mass="27208">MKVRFIDIMMIFDIEPCDCNDWPAPGMTLKEDGIWVTPPSEINKEIRDSLTKEELHILINHPTGDYTKPAITIPCERDDLVDFLVDIEFFGFGLITKIEKESEDIERLEINESGNRKRAKEMYVEHYKKEMEKLRESTVIELKKQINDYFPSASKNGEDKKTSMDQRHEILILKAIRDLGYEPLEIYQENGKQGIKKDVWNKLSNEFSRKEIFEYRWKKMRGKGKIKNKQ</sequence>
<gene>
    <name evidence="1" type="ORF">G4V31_00305</name>
    <name evidence="2" type="ORF">SAMEA3499901_01271</name>
    <name evidence="3" type="ORF">SAMEA3538828_00442</name>
</gene>
<evidence type="ECO:0000313" key="6">
    <source>
        <dbReference type="Proteomes" id="UP000479475"/>
    </source>
</evidence>
<evidence type="ECO:0000313" key="1">
    <source>
        <dbReference type="EMBL" id="NGN70578.1"/>
    </source>
</evidence>
<evidence type="ECO:0000313" key="2">
    <source>
        <dbReference type="EMBL" id="SXN30272.1"/>
    </source>
</evidence>
<reference evidence="4 5" key="1">
    <citation type="submission" date="2018-08" db="EMBL/GenBank/DDBJ databases">
        <authorList>
            <consortium name="Pathogen Informatics"/>
        </authorList>
    </citation>
    <scope>NUCLEOTIDE SEQUENCE [LARGE SCALE GENOMIC DNA]</scope>
    <source>
        <strain evidence="2 5">EuSCAPE_AT029</strain>
        <strain evidence="3 4">EuSCAPE_HU047</strain>
    </source>
</reference>
<name>A0A0C7KIW1_KLEPN</name>
<dbReference type="RefSeq" id="WP_020323782.1">
    <property type="nucleotide sequence ID" value="NZ_AP022139.1"/>
</dbReference>
<dbReference type="EMBL" id="ULCI01000002">
    <property type="protein sequence ID" value="SYR29357.1"/>
    <property type="molecule type" value="Genomic_DNA"/>
</dbReference>
<dbReference type="Proteomes" id="UP000258253">
    <property type="component" value="Unassembled WGS sequence"/>
</dbReference>
<dbReference type="EMBL" id="UKGE01000004">
    <property type="protein sequence ID" value="SXN30272.1"/>
    <property type="molecule type" value="Genomic_DNA"/>
</dbReference>
<reference evidence="1 6" key="2">
    <citation type="submission" date="2020-02" db="EMBL/GenBank/DDBJ databases">
        <title>Klebsiella pneumoniae genome sequencing and assembly.</title>
        <authorList>
            <person name="Starkova P.S."/>
            <person name="Sulyan O.S."/>
            <person name="Likholetova D.V."/>
            <person name="Ageevets V.A."/>
            <person name="Lazareva I.V."/>
            <person name="Sopova J.V."/>
            <person name="Sidorenko S.V."/>
        </authorList>
    </citation>
    <scope>NUCLEOTIDE SEQUENCE [LARGE SCALE GENOMIC DNA]</scope>
    <source>
        <strain evidence="1 6">2429</strain>
    </source>
</reference>
<accession>A0A0C7KIW1</accession>
<dbReference type="KEGG" id="kpx:PMK1_02585"/>
<protein>
    <submittedName>
        <fullName evidence="2">Uncharacterized protein</fullName>
    </submittedName>
</protein>
<evidence type="ECO:0000313" key="4">
    <source>
        <dbReference type="Proteomes" id="UP000258253"/>
    </source>
</evidence>
<dbReference type="EMBL" id="JAAKYD010000001">
    <property type="protein sequence ID" value="NGN70578.1"/>
    <property type="molecule type" value="Genomic_DNA"/>
</dbReference>
<comment type="caution">
    <text evidence="2">The sequence shown here is derived from an EMBL/GenBank/DDBJ whole genome shotgun (WGS) entry which is preliminary data.</text>
</comment>
<dbReference type="Proteomes" id="UP000479475">
    <property type="component" value="Unassembled WGS sequence"/>
</dbReference>
<evidence type="ECO:0000313" key="5">
    <source>
        <dbReference type="Proteomes" id="UP000259975"/>
    </source>
</evidence>
<dbReference type="AlphaFoldDB" id="A0A0C7KIW1"/>
<proteinExistence type="predicted"/>
<dbReference type="Proteomes" id="UP000259975">
    <property type="component" value="Unassembled WGS sequence"/>
</dbReference>
<organism evidence="2 5">
    <name type="scientific">Klebsiella pneumoniae</name>
    <dbReference type="NCBI Taxonomy" id="573"/>
    <lineage>
        <taxon>Bacteria</taxon>
        <taxon>Pseudomonadati</taxon>
        <taxon>Pseudomonadota</taxon>
        <taxon>Gammaproteobacteria</taxon>
        <taxon>Enterobacterales</taxon>
        <taxon>Enterobacteriaceae</taxon>
        <taxon>Klebsiella/Raoultella group</taxon>
        <taxon>Klebsiella</taxon>
        <taxon>Klebsiella pneumoniae complex</taxon>
    </lineage>
</organism>